<gene>
    <name evidence="1" type="ORF">HF909_11335</name>
</gene>
<dbReference type="Gene3D" id="3.10.129.10">
    <property type="entry name" value="Hotdog Thioesterase"/>
    <property type="match status" value="1"/>
</dbReference>
<sequence>MNRGSNAPLKKRILFSDCDPFGHLYNTRYLDYFLDAREEHVAANYPVLHAALQSRETNWVIVSNDVRYVSAAKLGEVVSIASAIVRFTRNSALLEITMRNDGGLKAMMWSWLRHVDLRRGIVVNHTEAIQHFLQSVCLPTDCTTVDQRLRELQMAKAAAEGTPA</sequence>
<organism evidence="1 2">
    <name type="scientific">Ralstonia solanacearum</name>
    <name type="common">Pseudomonas solanacearum</name>
    <dbReference type="NCBI Taxonomy" id="305"/>
    <lineage>
        <taxon>Bacteria</taxon>
        <taxon>Pseudomonadati</taxon>
        <taxon>Pseudomonadota</taxon>
        <taxon>Betaproteobacteria</taxon>
        <taxon>Burkholderiales</taxon>
        <taxon>Burkholderiaceae</taxon>
        <taxon>Ralstonia</taxon>
        <taxon>Ralstonia solanacearum species complex</taxon>
    </lineage>
</organism>
<evidence type="ECO:0000313" key="1">
    <source>
        <dbReference type="EMBL" id="QOK96971.1"/>
    </source>
</evidence>
<dbReference type="AlphaFoldDB" id="A0AA92K1T7"/>
<dbReference type="EMBL" id="CP051169">
    <property type="protein sequence ID" value="QOK96971.1"/>
    <property type="molecule type" value="Genomic_DNA"/>
</dbReference>
<dbReference type="CDD" id="cd00586">
    <property type="entry name" value="4HBT"/>
    <property type="match status" value="1"/>
</dbReference>
<evidence type="ECO:0000313" key="2">
    <source>
        <dbReference type="Proteomes" id="UP000593970"/>
    </source>
</evidence>
<dbReference type="Proteomes" id="UP000593970">
    <property type="component" value="Chromosome"/>
</dbReference>
<reference evidence="2" key="1">
    <citation type="submission" date="2020-04" db="EMBL/GenBank/DDBJ databases">
        <title>Ralstonia solanacearum UW576, UW763, UW773, and UW774.</title>
        <authorList>
            <person name="Steidl O."/>
            <person name="Truchon A."/>
            <person name="Allen C."/>
        </authorList>
    </citation>
    <scope>NUCLEOTIDE SEQUENCE [LARGE SCALE GENOMIC DNA]</scope>
    <source>
        <strain evidence="2">UW774</strain>
    </source>
</reference>
<proteinExistence type="predicted"/>
<dbReference type="Pfam" id="PF13279">
    <property type="entry name" value="4HBT_2"/>
    <property type="match status" value="1"/>
</dbReference>
<name>A0AA92K1T7_RALSL</name>
<dbReference type="InterPro" id="IPR029069">
    <property type="entry name" value="HotDog_dom_sf"/>
</dbReference>
<accession>A0AA92K1T7</accession>
<dbReference type="SUPFAM" id="SSF54637">
    <property type="entry name" value="Thioesterase/thiol ester dehydrase-isomerase"/>
    <property type="match status" value="1"/>
</dbReference>
<protein>
    <submittedName>
        <fullName evidence="1">Acyl-CoA thioesterase</fullName>
    </submittedName>
</protein>